<dbReference type="Gene3D" id="3.40.50.300">
    <property type="entry name" value="P-loop containing nucleotide triphosphate hydrolases"/>
    <property type="match status" value="1"/>
</dbReference>
<accession>A0ABW2UGS5</accession>
<keyword evidence="7" id="KW-1185">Reference proteome</keyword>
<dbReference type="GO" id="GO:0008976">
    <property type="term" value="F:polyphosphate kinase activity"/>
    <property type="evidence" value="ECO:0007669"/>
    <property type="project" value="UniProtKB-EC"/>
</dbReference>
<protein>
    <recommendedName>
        <fullName evidence="4">ADP/GDP-polyphosphate phosphotransferase</fullName>
        <ecNumber evidence="4">2.7.4.-</ecNumber>
    </recommendedName>
    <alternativeName>
        <fullName evidence="4">Polyphosphate kinase PPK2</fullName>
    </alternativeName>
</protein>
<sequence length="293" mass="33165">MSLPFDGAISRFLAEDAPHHVRAALDGAGTKEIVTPGYPYDRWMAKADYECELSALQLELVKLQHWVRRSGTRLVILFEGRDTAGKGGAISRFTLNLNPRVARIEALDKPSEDEARQWFFQRYIERLPQAGRMALFDRSWYNRGVLEPVFGFCTEAERARFFVQLPAVEQMLIDEGMHLVKLWLEIGQAEQLRRMLARERDPLKQWKLSAIDVEGLHKWHAYSAAITDTLARSDFGFAPWTVILADDKHRARLAVIRKVLSSVAYHGRDDALVGVPDPAICGGPELRLGNGRG</sequence>
<dbReference type="InterPro" id="IPR027417">
    <property type="entry name" value="P-loop_NTPase"/>
</dbReference>
<reference evidence="7" key="1">
    <citation type="journal article" date="2019" name="Int. J. Syst. Evol. Microbiol.">
        <title>The Global Catalogue of Microorganisms (GCM) 10K type strain sequencing project: providing services to taxonomists for standard genome sequencing and annotation.</title>
        <authorList>
            <consortium name="The Broad Institute Genomics Platform"/>
            <consortium name="The Broad Institute Genome Sequencing Center for Infectious Disease"/>
            <person name="Wu L."/>
            <person name="Ma J."/>
        </authorList>
    </citation>
    <scope>NUCLEOTIDE SEQUENCE [LARGE SCALE GENOMIC DNA]</scope>
    <source>
        <strain evidence="7">CGMCC 1.12750</strain>
    </source>
</reference>
<dbReference type="PANTHER" id="PTHR34383">
    <property type="entry name" value="POLYPHOSPHATE:AMP PHOSPHOTRANSFERASE-RELATED"/>
    <property type="match status" value="1"/>
</dbReference>
<evidence type="ECO:0000259" key="5">
    <source>
        <dbReference type="Pfam" id="PF03976"/>
    </source>
</evidence>
<evidence type="ECO:0000256" key="1">
    <source>
        <dbReference type="ARBA" id="ARBA00009924"/>
    </source>
</evidence>
<comment type="function">
    <text evidence="4">Uses inorganic polyphosphate (polyP) as a donor to convert GDP to GTP or ADP to ATP.</text>
</comment>
<dbReference type="InterPro" id="IPR022488">
    <property type="entry name" value="PPK2-related"/>
</dbReference>
<comment type="similarity">
    <text evidence="1 4">Belongs to the polyphosphate kinase 2 (PPK2) family. Class I subfamily.</text>
</comment>
<evidence type="ECO:0000313" key="6">
    <source>
        <dbReference type="EMBL" id="MFC7703393.1"/>
    </source>
</evidence>
<dbReference type="PANTHER" id="PTHR34383:SF1">
    <property type="entry name" value="ADP-POLYPHOSPHATE PHOSPHOTRANSFERASE"/>
    <property type="match status" value="1"/>
</dbReference>
<evidence type="ECO:0000313" key="7">
    <source>
        <dbReference type="Proteomes" id="UP001596516"/>
    </source>
</evidence>
<dbReference type="EC" id="2.7.4.-" evidence="4"/>
<name>A0ABW2UGS5_9RHOB</name>
<dbReference type="Pfam" id="PF03976">
    <property type="entry name" value="PPK2"/>
    <property type="match status" value="1"/>
</dbReference>
<evidence type="ECO:0000256" key="4">
    <source>
        <dbReference type="RuleBase" id="RU369062"/>
    </source>
</evidence>
<dbReference type="EMBL" id="JBHTFQ010000002">
    <property type="protein sequence ID" value="MFC7703393.1"/>
    <property type="molecule type" value="Genomic_DNA"/>
</dbReference>
<evidence type="ECO:0000256" key="2">
    <source>
        <dbReference type="ARBA" id="ARBA00022679"/>
    </source>
</evidence>
<comment type="subunit">
    <text evidence="4">Homotetramer.</text>
</comment>
<proteinExistence type="inferred from homology"/>
<comment type="caution">
    <text evidence="6">The sequence shown here is derived from an EMBL/GenBank/DDBJ whole genome shotgun (WGS) entry which is preliminary data.</text>
</comment>
<dbReference type="InterPro" id="IPR022486">
    <property type="entry name" value="PPK2_PA0141"/>
</dbReference>
<dbReference type="InterPro" id="IPR016898">
    <property type="entry name" value="Polyphosphate_phosphotransfera"/>
</dbReference>
<evidence type="ECO:0000256" key="3">
    <source>
        <dbReference type="ARBA" id="ARBA00022777"/>
    </source>
</evidence>
<keyword evidence="2 4" id="KW-0808">Transferase</keyword>
<dbReference type="Proteomes" id="UP001596516">
    <property type="component" value="Unassembled WGS sequence"/>
</dbReference>
<keyword evidence="3 4" id="KW-0418">Kinase</keyword>
<dbReference type="RefSeq" id="WP_377399616.1">
    <property type="nucleotide sequence ID" value="NZ_JBHTFQ010000002.1"/>
</dbReference>
<organism evidence="6 7">
    <name type="scientific">Plastorhodobacter daqingensis</name>
    <dbReference type="NCBI Taxonomy" id="1387281"/>
    <lineage>
        <taxon>Bacteria</taxon>
        <taxon>Pseudomonadati</taxon>
        <taxon>Pseudomonadota</taxon>
        <taxon>Alphaproteobacteria</taxon>
        <taxon>Rhodobacterales</taxon>
        <taxon>Paracoccaceae</taxon>
        <taxon>Plastorhodobacter</taxon>
    </lineage>
</organism>
<dbReference type="SUPFAM" id="SSF52540">
    <property type="entry name" value="P-loop containing nucleoside triphosphate hydrolases"/>
    <property type="match status" value="1"/>
</dbReference>
<gene>
    <name evidence="6" type="primary">ppk2</name>
    <name evidence="6" type="ORF">ACFQXB_04195</name>
</gene>
<dbReference type="NCBIfam" id="TIGR03707">
    <property type="entry name" value="PPK2_P_aer"/>
    <property type="match status" value="1"/>
</dbReference>
<dbReference type="PIRSF" id="PIRSF028756">
    <property type="entry name" value="PPK2_prd"/>
    <property type="match status" value="1"/>
</dbReference>
<feature type="domain" description="Polyphosphate kinase-2-related" evidence="5">
    <location>
        <begin position="45"/>
        <end position="267"/>
    </location>
</feature>